<dbReference type="CDD" id="cd07136">
    <property type="entry name" value="ALDH_YwdH-P39616"/>
    <property type="match status" value="1"/>
</dbReference>
<feature type="active site" evidence="5">
    <location>
        <position position="246"/>
    </location>
</feature>
<dbReference type="InterPro" id="IPR016161">
    <property type="entry name" value="Ald_DH/histidinol_DH"/>
</dbReference>
<dbReference type="PROSITE" id="PS00070">
    <property type="entry name" value="ALDEHYDE_DEHYDR_CYS"/>
    <property type="match status" value="1"/>
</dbReference>
<dbReference type="PANTHER" id="PTHR43570">
    <property type="entry name" value="ALDEHYDE DEHYDROGENASE"/>
    <property type="match status" value="1"/>
</dbReference>
<dbReference type="SUPFAM" id="SSF53720">
    <property type="entry name" value="ALDH-like"/>
    <property type="match status" value="1"/>
</dbReference>
<dbReference type="FunFam" id="3.40.309.10:FF:000003">
    <property type="entry name" value="Aldehyde dehydrogenase"/>
    <property type="match status" value="1"/>
</dbReference>
<protein>
    <recommendedName>
        <fullName evidence="4">Aldehyde dehydrogenase</fullName>
    </recommendedName>
</protein>
<dbReference type="GO" id="GO:0004029">
    <property type="term" value="F:aldehyde dehydrogenase (NAD+) activity"/>
    <property type="evidence" value="ECO:0007669"/>
    <property type="project" value="TreeGrafter"/>
</dbReference>
<name>A0A939DAU7_CLOAM</name>
<dbReference type="AlphaFoldDB" id="A0A939DAU7"/>
<comment type="similarity">
    <text evidence="1 4 7">Belongs to the aldehyde dehydrogenase family.</text>
</comment>
<accession>A0A939DAU7</accession>
<dbReference type="RefSeq" id="WP_206583276.1">
    <property type="nucleotide sequence ID" value="NZ_JAFJZZ010000009.1"/>
</dbReference>
<evidence type="ECO:0000256" key="4">
    <source>
        <dbReference type="PIRNR" id="PIRNR036492"/>
    </source>
</evidence>
<evidence type="ECO:0000256" key="6">
    <source>
        <dbReference type="PROSITE-ProRule" id="PRU10007"/>
    </source>
</evidence>
<dbReference type="InterPro" id="IPR016162">
    <property type="entry name" value="Ald_DH_N"/>
</dbReference>
<dbReference type="GO" id="GO:0006081">
    <property type="term" value="P:aldehyde metabolic process"/>
    <property type="evidence" value="ECO:0007669"/>
    <property type="project" value="InterPro"/>
</dbReference>
<dbReference type="InterPro" id="IPR029510">
    <property type="entry name" value="Ald_DH_CS_GLU"/>
</dbReference>
<feature type="domain" description="Aldehyde dehydrogenase" evidence="8">
    <location>
        <begin position="4"/>
        <end position="428"/>
    </location>
</feature>
<evidence type="ECO:0000256" key="2">
    <source>
        <dbReference type="ARBA" id="ARBA00023002"/>
    </source>
</evidence>
<organism evidence="9 10">
    <name type="scientific">Clostridium aminobutyricum</name>
    <dbReference type="NCBI Taxonomy" id="33953"/>
    <lineage>
        <taxon>Bacteria</taxon>
        <taxon>Bacillati</taxon>
        <taxon>Bacillota</taxon>
        <taxon>Clostridia</taxon>
        <taxon>Eubacteriales</taxon>
        <taxon>Clostridiaceae</taxon>
        <taxon>Clostridium</taxon>
    </lineage>
</organism>
<sequence length="460" mass="52130">MKTEAYEQLLKRQKAFFHSGKSKELNFRIDRLNILRKTIIKRNQEIMEALNKDFGKCEFEAFTNEILNVLDEIKLAAENLQSWAAPRKVKTPIIHFLSSSKVYHEPYGTVLVMSAWNYPFQLAMNPLVGAIAAGNCCILKPSELAPNTSNLLSSLIKDCFAEEHCSVVEGGIEETHALLKENFDLIFYTGSTRVGKIIAQEAAAHLTPVVLEMGGKSPCIVSHKADIKSSAKRIAWGKFINAGQTCVAPDYVIVHKKVKPELVTELKKQITAFYGKEPEKSKDYCRIINQHHFSRLSAYLEDATILIGGKTEASQLYIEPTVIQEVTWEHPVMQEEIFGPILPIIEYENFTEVIDIVNSHERPLALYLFSKSKKEQKRIIKEASFGGGCFNTTILHVGNPYLPFGGIGNSGMGNYHGEWSFETFSHKKGVLEKSFLVDFKFLYPPYKNKVKWVKRIYLKK</sequence>
<dbReference type="PANTHER" id="PTHR43570:SF16">
    <property type="entry name" value="ALDEHYDE DEHYDROGENASE TYPE III, ISOFORM Q"/>
    <property type="match status" value="1"/>
</dbReference>
<evidence type="ECO:0000256" key="3">
    <source>
        <dbReference type="ARBA" id="ARBA00023027"/>
    </source>
</evidence>
<evidence type="ECO:0000256" key="5">
    <source>
        <dbReference type="PIRSR" id="PIRSR036492-1"/>
    </source>
</evidence>
<dbReference type="PIRSF" id="PIRSF036492">
    <property type="entry name" value="ALDH"/>
    <property type="match status" value="1"/>
</dbReference>
<keyword evidence="3" id="KW-0520">NAD</keyword>
<dbReference type="EMBL" id="JAFJZZ010000009">
    <property type="protein sequence ID" value="MBN7774436.1"/>
    <property type="molecule type" value="Genomic_DNA"/>
</dbReference>
<dbReference type="PROSITE" id="PS00687">
    <property type="entry name" value="ALDEHYDE_DEHYDR_GLU"/>
    <property type="match status" value="1"/>
</dbReference>
<evidence type="ECO:0000256" key="7">
    <source>
        <dbReference type="RuleBase" id="RU003345"/>
    </source>
</evidence>
<dbReference type="InterPro" id="IPR016160">
    <property type="entry name" value="Ald_DH_CS_CYS"/>
</dbReference>
<dbReference type="Gene3D" id="3.40.605.10">
    <property type="entry name" value="Aldehyde Dehydrogenase, Chain A, domain 1"/>
    <property type="match status" value="1"/>
</dbReference>
<evidence type="ECO:0000313" key="10">
    <source>
        <dbReference type="Proteomes" id="UP000664545"/>
    </source>
</evidence>
<gene>
    <name evidence="9" type="ORF">JYB65_13800</name>
</gene>
<dbReference type="Proteomes" id="UP000664545">
    <property type="component" value="Unassembled WGS sequence"/>
</dbReference>
<dbReference type="FunFam" id="3.40.605.10:FF:000004">
    <property type="entry name" value="Aldehyde dehydrogenase"/>
    <property type="match status" value="1"/>
</dbReference>
<keyword evidence="2 4" id="KW-0560">Oxidoreductase</keyword>
<dbReference type="InterPro" id="IPR015590">
    <property type="entry name" value="Aldehyde_DH_dom"/>
</dbReference>
<evidence type="ECO:0000313" key="9">
    <source>
        <dbReference type="EMBL" id="MBN7774436.1"/>
    </source>
</evidence>
<dbReference type="InterPro" id="IPR012394">
    <property type="entry name" value="Aldehyde_DH_NAD(P)"/>
</dbReference>
<dbReference type="InterPro" id="IPR016163">
    <property type="entry name" value="Ald_DH_C"/>
</dbReference>
<evidence type="ECO:0000256" key="1">
    <source>
        <dbReference type="ARBA" id="ARBA00009986"/>
    </source>
</evidence>
<comment type="caution">
    <text evidence="9">The sequence shown here is derived from an EMBL/GenBank/DDBJ whole genome shotgun (WGS) entry which is preliminary data.</text>
</comment>
<dbReference type="GO" id="GO:0005737">
    <property type="term" value="C:cytoplasm"/>
    <property type="evidence" value="ECO:0007669"/>
    <property type="project" value="TreeGrafter"/>
</dbReference>
<dbReference type="Gene3D" id="3.40.309.10">
    <property type="entry name" value="Aldehyde Dehydrogenase, Chain A, domain 2"/>
    <property type="match status" value="1"/>
</dbReference>
<evidence type="ECO:0000259" key="8">
    <source>
        <dbReference type="Pfam" id="PF00171"/>
    </source>
</evidence>
<keyword evidence="10" id="KW-1185">Reference proteome</keyword>
<reference evidence="9" key="1">
    <citation type="submission" date="2021-02" db="EMBL/GenBank/DDBJ databases">
        <title>Abyssanaerobacter marinus gen.nov., sp., nov, anaerobic bacterium isolated from the Onnuri vent field of Indian Ocean and suggestion of Mogibacteriaceae fam. nov., and proposal of reclassification of ambiguous this family's genus member.</title>
        <authorList>
            <person name="Kim Y.J."/>
            <person name="Yang J.-A."/>
        </authorList>
    </citation>
    <scope>NUCLEOTIDE SEQUENCE</scope>
    <source>
        <strain evidence="9">DSM 2634</strain>
    </source>
</reference>
<proteinExistence type="inferred from homology"/>
<dbReference type="Pfam" id="PF00171">
    <property type="entry name" value="Aldedh"/>
    <property type="match status" value="1"/>
</dbReference>
<feature type="active site" evidence="5 6">
    <location>
        <position position="212"/>
    </location>
</feature>